<dbReference type="GO" id="GO:0010468">
    <property type="term" value="P:regulation of gene expression"/>
    <property type="evidence" value="ECO:0007669"/>
    <property type="project" value="UniProtKB-ARBA"/>
</dbReference>
<protein>
    <recommendedName>
        <fullName evidence="12">Ribosomal RNA-processing protein 4</fullName>
    </recommendedName>
</protein>
<feature type="domain" description="RRP4 S1" evidence="9">
    <location>
        <begin position="85"/>
        <end position="157"/>
    </location>
</feature>
<keyword evidence="6" id="KW-0539">Nucleus</keyword>
<evidence type="ECO:0000259" key="8">
    <source>
        <dbReference type="Pfam" id="PF15985"/>
    </source>
</evidence>
<dbReference type="InterPro" id="IPR004088">
    <property type="entry name" value="KH_dom_type_1"/>
</dbReference>
<dbReference type="InterPro" id="IPR026699">
    <property type="entry name" value="Exosome_RNA_bind1/RRP40/RRP4"/>
</dbReference>
<name>A0A9P0HIZ9_NEZVI</name>
<dbReference type="PANTHER" id="PTHR21321">
    <property type="entry name" value="PNAS-3 RELATED"/>
    <property type="match status" value="1"/>
</dbReference>
<accession>A0A9P0HIZ9</accession>
<dbReference type="GO" id="GO:0071038">
    <property type="term" value="P:TRAMP-dependent tRNA surveillance pathway"/>
    <property type="evidence" value="ECO:0007669"/>
    <property type="project" value="TreeGrafter"/>
</dbReference>
<dbReference type="Pfam" id="PF14382">
    <property type="entry name" value="ECR1_N"/>
    <property type="match status" value="1"/>
</dbReference>
<sequence>MAGLDREDIGDKSVSASFRLASDRISLLTPCEHPELYTPGQDIGPETGLLRGHGTYQDNGRIKASVAGVLEHVNKLIMIRPLKSRYNGEIGDVVVGRITEIQQKRWRVDANARLDAVLLLSSVNLPGGELRRRSVEDERMMRQYLSEGDLISAEVQNVFSEGTMSLHTRNLKYGKLSQGVLVTVPAPLIKRSKTHFHTICGISLIIGTNGYIWLYPTPKSTEEGAGGFARNLELRVEPREREAIARMQCCINALAESRMMVYDTSLVAAFEVANKFSVKELLKPEVKLEIVMLTQHMMGLNC</sequence>
<evidence type="ECO:0000256" key="2">
    <source>
        <dbReference type="ARBA" id="ARBA00009155"/>
    </source>
</evidence>
<dbReference type="GO" id="GO:0034475">
    <property type="term" value="P:U4 snRNA 3'-end processing"/>
    <property type="evidence" value="ECO:0007669"/>
    <property type="project" value="TreeGrafter"/>
</dbReference>
<keyword evidence="4" id="KW-0271">Exosome</keyword>
<dbReference type="GO" id="GO:0071051">
    <property type="term" value="P:poly(A)-dependent snoRNA 3'-end processing"/>
    <property type="evidence" value="ECO:0007669"/>
    <property type="project" value="TreeGrafter"/>
</dbReference>
<dbReference type="Pfam" id="PF15985">
    <property type="entry name" value="KH_6"/>
    <property type="match status" value="1"/>
</dbReference>
<dbReference type="Pfam" id="PF21266">
    <property type="entry name" value="S1_RRP4"/>
    <property type="match status" value="1"/>
</dbReference>
<evidence type="ECO:0000259" key="7">
    <source>
        <dbReference type="Pfam" id="PF14382"/>
    </source>
</evidence>
<evidence type="ECO:0000256" key="1">
    <source>
        <dbReference type="ARBA" id="ARBA00004123"/>
    </source>
</evidence>
<reference evidence="10" key="1">
    <citation type="submission" date="2022-01" db="EMBL/GenBank/DDBJ databases">
        <authorList>
            <person name="King R."/>
        </authorList>
    </citation>
    <scope>NUCLEOTIDE SEQUENCE</scope>
</reference>
<keyword evidence="3" id="KW-0698">rRNA processing</keyword>
<evidence type="ECO:0008006" key="12">
    <source>
        <dbReference type="Google" id="ProtNLM"/>
    </source>
</evidence>
<dbReference type="GO" id="GO:0003723">
    <property type="term" value="F:RNA binding"/>
    <property type="evidence" value="ECO:0007669"/>
    <property type="project" value="UniProtKB-KW"/>
</dbReference>
<dbReference type="InterPro" id="IPR025721">
    <property type="entry name" value="Exosome_cplx_N_dom"/>
</dbReference>
<dbReference type="PANTHER" id="PTHR21321:SF4">
    <property type="entry name" value="EXOSOME COMPLEX COMPONENT RRP4"/>
    <property type="match status" value="1"/>
</dbReference>
<evidence type="ECO:0000256" key="6">
    <source>
        <dbReference type="ARBA" id="ARBA00023242"/>
    </source>
</evidence>
<dbReference type="InterPro" id="IPR036612">
    <property type="entry name" value="KH_dom_type_1_sf"/>
</dbReference>
<dbReference type="GO" id="GO:0000467">
    <property type="term" value="P:exonucleolytic trimming to generate mature 3'-end of 5.8S rRNA from tricistronic rRNA transcript (SSU-rRNA, 5.8S rRNA, LSU-rRNA)"/>
    <property type="evidence" value="ECO:0007669"/>
    <property type="project" value="TreeGrafter"/>
</dbReference>
<dbReference type="FunFam" id="2.40.50.140:FF:000038">
    <property type="entry name" value="Exosome complex component RRP4"/>
    <property type="match status" value="1"/>
</dbReference>
<dbReference type="AlphaFoldDB" id="A0A9P0HIZ9"/>
<comment type="subcellular location">
    <subcellularLocation>
        <location evidence="1">Nucleus</location>
    </subcellularLocation>
</comment>
<evidence type="ECO:0000256" key="4">
    <source>
        <dbReference type="ARBA" id="ARBA00022835"/>
    </source>
</evidence>
<dbReference type="OrthoDB" id="1650at2759"/>
<dbReference type="Proteomes" id="UP001152798">
    <property type="component" value="Chromosome 5"/>
</dbReference>
<dbReference type="Gene3D" id="2.40.50.100">
    <property type="match status" value="1"/>
</dbReference>
<comment type="similarity">
    <text evidence="2">Belongs to the RRP4 family.</text>
</comment>
<dbReference type="GO" id="GO:0000177">
    <property type="term" value="C:cytoplasmic exosome (RNase complex)"/>
    <property type="evidence" value="ECO:0007669"/>
    <property type="project" value="TreeGrafter"/>
</dbReference>
<dbReference type="CDD" id="cd05789">
    <property type="entry name" value="S1_Rrp4"/>
    <property type="match status" value="1"/>
</dbReference>
<proteinExistence type="inferred from homology"/>
<keyword evidence="5" id="KW-0694">RNA-binding</keyword>
<dbReference type="CDD" id="cd22525">
    <property type="entry name" value="KH-I_Rrp4_eukar"/>
    <property type="match status" value="1"/>
</dbReference>
<dbReference type="InterPro" id="IPR048565">
    <property type="entry name" value="S1_RRP4"/>
</dbReference>
<evidence type="ECO:0000256" key="5">
    <source>
        <dbReference type="ARBA" id="ARBA00022884"/>
    </source>
</evidence>
<keyword evidence="11" id="KW-1185">Reference proteome</keyword>
<evidence type="ECO:0000259" key="9">
    <source>
        <dbReference type="Pfam" id="PF21266"/>
    </source>
</evidence>
<dbReference type="SUPFAM" id="SSF50249">
    <property type="entry name" value="Nucleic acid-binding proteins"/>
    <property type="match status" value="1"/>
</dbReference>
<dbReference type="GO" id="GO:0071034">
    <property type="term" value="P:CUT catabolic process"/>
    <property type="evidence" value="ECO:0007669"/>
    <property type="project" value="TreeGrafter"/>
</dbReference>
<dbReference type="InterPro" id="IPR012340">
    <property type="entry name" value="NA-bd_OB-fold"/>
</dbReference>
<dbReference type="GO" id="GO:0071035">
    <property type="term" value="P:nuclear polyadenylation-dependent rRNA catabolic process"/>
    <property type="evidence" value="ECO:0007669"/>
    <property type="project" value="TreeGrafter"/>
</dbReference>
<dbReference type="GO" id="GO:0000176">
    <property type="term" value="C:nuclear exosome (RNase complex)"/>
    <property type="evidence" value="ECO:0007669"/>
    <property type="project" value="TreeGrafter"/>
</dbReference>
<feature type="domain" description="K Homology" evidence="8">
    <location>
        <begin position="179"/>
        <end position="217"/>
    </location>
</feature>
<dbReference type="Gene3D" id="2.40.50.140">
    <property type="entry name" value="Nucleic acid-binding proteins"/>
    <property type="match status" value="1"/>
</dbReference>
<evidence type="ECO:0000313" key="10">
    <source>
        <dbReference type="EMBL" id="CAH1402396.1"/>
    </source>
</evidence>
<dbReference type="SUPFAM" id="SSF54791">
    <property type="entry name" value="Eukaryotic type KH-domain (KH-domain type I)"/>
    <property type="match status" value="1"/>
</dbReference>
<feature type="domain" description="Exosome complex component N-terminal" evidence="7">
    <location>
        <begin position="36"/>
        <end position="72"/>
    </location>
</feature>
<dbReference type="SUPFAM" id="SSF110324">
    <property type="entry name" value="Ribosomal L27 protein-like"/>
    <property type="match status" value="1"/>
</dbReference>
<organism evidence="10 11">
    <name type="scientific">Nezara viridula</name>
    <name type="common">Southern green stink bug</name>
    <name type="synonym">Cimex viridulus</name>
    <dbReference type="NCBI Taxonomy" id="85310"/>
    <lineage>
        <taxon>Eukaryota</taxon>
        <taxon>Metazoa</taxon>
        <taxon>Ecdysozoa</taxon>
        <taxon>Arthropoda</taxon>
        <taxon>Hexapoda</taxon>
        <taxon>Insecta</taxon>
        <taxon>Pterygota</taxon>
        <taxon>Neoptera</taxon>
        <taxon>Paraneoptera</taxon>
        <taxon>Hemiptera</taxon>
        <taxon>Heteroptera</taxon>
        <taxon>Panheteroptera</taxon>
        <taxon>Pentatomomorpha</taxon>
        <taxon>Pentatomoidea</taxon>
        <taxon>Pentatomidae</taxon>
        <taxon>Pentatominae</taxon>
        <taxon>Nezara</taxon>
    </lineage>
</organism>
<dbReference type="EMBL" id="OV725081">
    <property type="protein sequence ID" value="CAH1402396.1"/>
    <property type="molecule type" value="Genomic_DNA"/>
</dbReference>
<evidence type="ECO:0000313" key="11">
    <source>
        <dbReference type="Proteomes" id="UP001152798"/>
    </source>
</evidence>
<evidence type="ECO:0000256" key="3">
    <source>
        <dbReference type="ARBA" id="ARBA00022552"/>
    </source>
</evidence>
<gene>
    <name evidence="10" type="ORF">NEZAVI_LOCUS11222</name>
</gene>